<keyword evidence="13 22" id="KW-0547">Nucleotide-binding</keyword>
<dbReference type="PROSITE" id="PS00107">
    <property type="entry name" value="PROTEIN_KINASE_ATP"/>
    <property type="match status" value="1"/>
</dbReference>
<dbReference type="Proteomes" id="UP000515211">
    <property type="component" value="Chromosome 9"/>
</dbReference>
<accession>A0A6P4BK63</accession>
<dbReference type="InterPro" id="IPR011009">
    <property type="entry name" value="Kinase-like_dom_sf"/>
</dbReference>
<dbReference type="Pfam" id="PF08263">
    <property type="entry name" value="LRRNT_2"/>
    <property type="match status" value="1"/>
</dbReference>
<dbReference type="CDD" id="cd14066">
    <property type="entry name" value="STKc_IRAK"/>
    <property type="match status" value="1"/>
</dbReference>
<dbReference type="PANTHER" id="PTHR27008:SF592">
    <property type="entry name" value="LEUCINE-RICH REPEAT RECEPTOR-LIKE PROTEIN KINASE FAMILY PROTEIN-RELATED"/>
    <property type="match status" value="1"/>
</dbReference>
<dbReference type="RefSeq" id="XP_015939072.1">
    <property type="nucleotide sequence ID" value="XM_016083586.3"/>
</dbReference>
<comment type="subcellular location">
    <subcellularLocation>
        <location evidence="1">Cell membrane</location>
        <topology evidence="1">Single-pass membrane protein</topology>
    </subcellularLocation>
    <subcellularLocation>
        <location evidence="2">Membrane</location>
        <topology evidence="2">Single-pass type I membrane protein</topology>
    </subcellularLocation>
</comment>
<keyword evidence="19" id="KW-0325">Glycoprotein</keyword>
<dbReference type="PROSITE" id="PS50011">
    <property type="entry name" value="PROTEIN_KINASE_DOM"/>
    <property type="match status" value="1"/>
</dbReference>
<dbReference type="GeneID" id="107464649"/>
<evidence type="ECO:0000256" key="21">
    <source>
        <dbReference type="ARBA" id="ARBA00048679"/>
    </source>
</evidence>
<dbReference type="GO" id="GO:0009791">
    <property type="term" value="P:post-embryonic development"/>
    <property type="evidence" value="ECO:0007669"/>
    <property type="project" value="UniProtKB-ARBA"/>
</dbReference>
<evidence type="ECO:0000313" key="26">
    <source>
        <dbReference type="RefSeq" id="XP_015939072.1"/>
    </source>
</evidence>
<keyword evidence="9" id="KW-0808">Transferase</keyword>
<evidence type="ECO:0000256" key="10">
    <source>
        <dbReference type="ARBA" id="ARBA00022692"/>
    </source>
</evidence>
<evidence type="ECO:0000313" key="25">
    <source>
        <dbReference type="Proteomes" id="UP000515211"/>
    </source>
</evidence>
<reference evidence="26" key="2">
    <citation type="submission" date="2025-08" db="UniProtKB">
        <authorList>
            <consortium name="RefSeq"/>
        </authorList>
    </citation>
    <scope>IDENTIFICATION</scope>
    <source>
        <tissue evidence="26">Whole plant</tissue>
    </source>
</reference>
<dbReference type="InterPro" id="IPR008271">
    <property type="entry name" value="Ser/Thr_kinase_AS"/>
</dbReference>
<keyword evidence="6" id="KW-0723">Serine/threonine-protein kinase</keyword>
<keyword evidence="10 23" id="KW-0812">Transmembrane</keyword>
<evidence type="ECO:0000256" key="3">
    <source>
        <dbReference type="ARBA" id="ARBA00008684"/>
    </source>
</evidence>
<comment type="catalytic activity">
    <reaction evidence="21">
        <text>L-seryl-[protein] + ATP = O-phospho-L-seryl-[protein] + ADP + H(+)</text>
        <dbReference type="Rhea" id="RHEA:17989"/>
        <dbReference type="Rhea" id="RHEA-COMP:9863"/>
        <dbReference type="Rhea" id="RHEA-COMP:11604"/>
        <dbReference type="ChEBI" id="CHEBI:15378"/>
        <dbReference type="ChEBI" id="CHEBI:29999"/>
        <dbReference type="ChEBI" id="CHEBI:30616"/>
        <dbReference type="ChEBI" id="CHEBI:83421"/>
        <dbReference type="ChEBI" id="CHEBI:456216"/>
        <dbReference type="EC" id="2.7.11.1"/>
    </reaction>
</comment>
<comment type="catalytic activity">
    <reaction evidence="20">
        <text>L-threonyl-[protein] + ATP = O-phospho-L-threonyl-[protein] + ADP + H(+)</text>
        <dbReference type="Rhea" id="RHEA:46608"/>
        <dbReference type="Rhea" id="RHEA-COMP:11060"/>
        <dbReference type="Rhea" id="RHEA-COMP:11605"/>
        <dbReference type="ChEBI" id="CHEBI:15378"/>
        <dbReference type="ChEBI" id="CHEBI:30013"/>
        <dbReference type="ChEBI" id="CHEBI:30616"/>
        <dbReference type="ChEBI" id="CHEBI:61977"/>
        <dbReference type="ChEBI" id="CHEBI:456216"/>
        <dbReference type="EC" id="2.7.11.1"/>
    </reaction>
</comment>
<keyword evidence="12" id="KW-0677">Repeat</keyword>
<keyword evidence="15 22" id="KW-0067">ATP-binding</keyword>
<dbReference type="InterPro" id="IPR001611">
    <property type="entry name" value="Leu-rich_rpt"/>
</dbReference>
<dbReference type="PANTHER" id="PTHR27008">
    <property type="entry name" value="OS04G0122200 PROTEIN"/>
    <property type="match status" value="1"/>
</dbReference>
<evidence type="ECO:0000256" key="18">
    <source>
        <dbReference type="ARBA" id="ARBA00023170"/>
    </source>
</evidence>
<keyword evidence="11" id="KW-0732">Signal</keyword>
<evidence type="ECO:0000256" key="7">
    <source>
        <dbReference type="ARBA" id="ARBA00022553"/>
    </source>
</evidence>
<evidence type="ECO:0000256" key="1">
    <source>
        <dbReference type="ARBA" id="ARBA00004162"/>
    </source>
</evidence>
<dbReference type="FunFam" id="3.80.10.10:FF:000565">
    <property type="entry name" value="Leucine-rich repeat receptor-like kinase protein FLORAL ORGAN NUMBER1"/>
    <property type="match status" value="1"/>
</dbReference>
<organism evidence="25 26">
    <name type="scientific">Arachis duranensis</name>
    <name type="common">Wild peanut</name>
    <dbReference type="NCBI Taxonomy" id="130453"/>
    <lineage>
        <taxon>Eukaryota</taxon>
        <taxon>Viridiplantae</taxon>
        <taxon>Streptophyta</taxon>
        <taxon>Embryophyta</taxon>
        <taxon>Tracheophyta</taxon>
        <taxon>Spermatophyta</taxon>
        <taxon>Magnoliopsida</taxon>
        <taxon>eudicotyledons</taxon>
        <taxon>Gunneridae</taxon>
        <taxon>Pentapetalae</taxon>
        <taxon>rosids</taxon>
        <taxon>fabids</taxon>
        <taxon>Fabales</taxon>
        <taxon>Fabaceae</taxon>
        <taxon>Papilionoideae</taxon>
        <taxon>50 kb inversion clade</taxon>
        <taxon>dalbergioids sensu lato</taxon>
        <taxon>Dalbergieae</taxon>
        <taxon>Pterocarpus clade</taxon>
        <taxon>Arachis</taxon>
    </lineage>
</organism>
<dbReference type="GO" id="GO:0051707">
    <property type="term" value="P:response to other organism"/>
    <property type="evidence" value="ECO:0007669"/>
    <property type="project" value="UniProtKB-ARBA"/>
</dbReference>
<evidence type="ECO:0000256" key="14">
    <source>
        <dbReference type="ARBA" id="ARBA00022777"/>
    </source>
</evidence>
<proteinExistence type="inferred from homology"/>
<dbReference type="PROSITE" id="PS00108">
    <property type="entry name" value="PROTEIN_KINASE_ST"/>
    <property type="match status" value="1"/>
</dbReference>
<keyword evidence="16 23" id="KW-1133">Transmembrane helix</keyword>
<evidence type="ECO:0000256" key="2">
    <source>
        <dbReference type="ARBA" id="ARBA00004479"/>
    </source>
</evidence>
<dbReference type="SUPFAM" id="SSF56112">
    <property type="entry name" value="Protein kinase-like (PK-like)"/>
    <property type="match status" value="1"/>
</dbReference>
<dbReference type="GO" id="GO:0004674">
    <property type="term" value="F:protein serine/threonine kinase activity"/>
    <property type="evidence" value="ECO:0007669"/>
    <property type="project" value="UniProtKB-KW"/>
</dbReference>
<sequence length="1024" mass="113153">MPLVSTPYPIWSMYLFHASFLFYVYLVWLQLTTAATAALGNDTDFMALLKFKESISDDPHGVLTSWNTSTHFCNWHGVTCSTKHQRVVMLNLKRSDLRGIISPYIGNLSFLRNLYLQNNSFYGEIPTELGRLFRLQQLSLSNNILTGEFPIKLTNCSDLRHLNVSSNNLHGKIPIEIGSLRKLEKLNLFTNNFSGQIPPTMWNISSLDVLSLAYNNLEGNLPEEMGQLRNLSVFAVPGNKLSGTLPASLYNMSSLFFITAAENQFHGSLPANMFSTLTNLQVFGIGANQMSGPIPTSITNASLLQVFDIGVNSFVGQVPSLGMLKHLHWLNLNYNNLGNGSDNDLDFTTSLVNCTKLENLILSTNKFGGPLPNSIGNLSSQLIRLYLGDNQIYGTIPESIGNYINLIALVLEYNQFTGTVPNTFGKLHKLQLLGLGINQLSGQIPSSLGNLTQLLQISISNNKLEGKIPPIVGNWQKLQYLELSGNNLSGAIPLEVFSLFTLSTLLNLSHNSFSGTLSVEVGTLNNLGTLDLSKNDLFGEIPTTIGECINLEYLNLQGNSFYGTIPPSIASLKSLIQLDLSQNKLSGSIPTALQSLSLLTYLNLSFNKLDGKVPTEGVFKNTSAISIAGNKKLCGGISKLHLPPCPNTNQQKKQHNLKLVRIIICVVICLLLLSILTICWSRRQKQLSSLISKTTDQSSIVSYQSLYAATERFSTNNLIGSGSFGSVYTGFLKSEDRVVAIKVINLQMRGAHKSFVTECNALRVIRHRNLVKILTCCSSIDYRGEEFKALVFEYMSNGSLEKWLHPQGETADRTHTLDLAHRLNILIDIASALHYLHYECEQPIVHCDIKPSNVLLDDDMVAHVTDFGLARILSTINGSSHNQSSTSGFKGTIGYAPPEYGIGSEVSTQGDVYSFGILVLEMLTGRRPTEEFFEDGDNLHNYVERAYPEKLLEIVDSTFPLKQLEKPLAEKEGNIVSCVFSLIKIGLACSVESPRERINMRDVIRELNVTRKAFLCGLVNVEYC</sequence>
<dbReference type="Pfam" id="PF13855">
    <property type="entry name" value="LRR_8"/>
    <property type="match status" value="1"/>
</dbReference>
<dbReference type="InterPro" id="IPR032675">
    <property type="entry name" value="LRR_dom_sf"/>
</dbReference>
<evidence type="ECO:0000256" key="20">
    <source>
        <dbReference type="ARBA" id="ARBA00047899"/>
    </source>
</evidence>
<dbReference type="InterPro" id="IPR000719">
    <property type="entry name" value="Prot_kinase_dom"/>
</dbReference>
<evidence type="ECO:0000256" key="11">
    <source>
        <dbReference type="ARBA" id="ARBA00022729"/>
    </source>
</evidence>
<dbReference type="SMART" id="SM00220">
    <property type="entry name" value="S_TKc"/>
    <property type="match status" value="1"/>
</dbReference>
<keyword evidence="8" id="KW-0433">Leucine-rich repeat</keyword>
<dbReference type="Gene3D" id="1.10.510.10">
    <property type="entry name" value="Transferase(Phosphotransferase) domain 1"/>
    <property type="match status" value="1"/>
</dbReference>
<evidence type="ECO:0000256" key="8">
    <source>
        <dbReference type="ARBA" id="ARBA00022614"/>
    </source>
</evidence>
<evidence type="ECO:0000256" key="12">
    <source>
        <dbReference type="ARBA" id="ARBA00022737"/>
    </source>
</evidence>
<dbReference type="OrthoDB" id="676979at2759"/>
<feature type="binding site" evidence="22">
    <location>
        <position position="742"/>
    </location>
    <ligand>
        <name>ATP</name>
        <dbReference type="ChEBI" id="CHEBI:30616"/>
    </ligand>
</feature>
<evidence type="ECO:0000256" key="5">
    <source>
        <dbReference type="ARBA" id="ARBA00022475"/>
    </source>
</evidence>
<reference evidence="25" key="1">
    <citation type="journal article" date="2016" name="Nat. Genet.">
        <title>The genome sequences of Arachis duranensis and Arachis ipaensis, the diploid ancestors of cultivated peanut.</title>
        <authorList>
            <person name="Bertioli D.J."/>
            <person name="Cannon S.B."/>
            <person name="Froenicke L."/>
            <person name="Huang G."/>
            <person name="Farmer A.D."/>
            <person name="Cannon E.K."/>
            <person name="Liu X."/>
            <person name="Gao D."/>
            <person name="Clevenger J."/>
            <person name="Dash S."/>
            <person name="Ren L."/>
            <person name="Moretzsohn M.C."/>
            <person name="Shirasawa K."/>
            <person name="Huang W."/>
            <person name="Vidigal B."/>
            <person name="Abernathy B."/>
            <person name="Chu Y."/>
            <person name="Niederhuth C.E."/>
            <person name="Umale P."/>
            <person name="Araujo A.C."/>
            <person name="Kozik A."/>
            <person name="Kim K.D."/>
            <person name="Burow M.D."/>
            <person name="Varshney R.K."/>
            <person name="Wang X."/>
            <person name="Zhang X."/>
            <person name="Barkley N."/>
            <person name="Guimaraes P.M."/>
            <person name="Isobe S."/>
            <person name="Guo B."/>
            <person name="Liao B."/>
            <person name="Stalker H.T."/>
            <person name="Schmitz R.J."/>
            <person name="Scheffler B.E."/>
            <person name="Leal-Bertioli S.C."/>
            <person name="Xun X."/>
            <person name="Jackson S.A."/>
            <person name="Michelmore R."/>
            <person name="Ozias-Akins P."/>
        </authorList>
    </citation>
    <scope>NUCLEOTIDE SEQUENCE [LARGE SCALE GENOMIC DNA]</scope>
    <source>
        <strain evidence="25">cv. V14167</strain>
    </source>
</reference>
<comment type="similarity">
    <text evidence="3">Belongs to the protein kinase superfamily. Ser/Thr protein kinase family.</text>
</comment>
<dbReference type="Gene3D" id="3.30.200.20">
    <property type="entry name" value="Phosphorylase Kinase, domain 1"/>
    <property type="match status" value="1"/>
</dbReference>
<evidence type="ECO:0000256" key="15">
    <source>
        <dbReference type="ARBA" id="ARBA00022840"/>
    </source>
</evidence>
<keyword evidence="14" id="KW-0418">Kinase</keyword>
<gene>
    <name evidence="26" type="primary">LOC107464649</name>
</gene>
<feature type="domain" description="Protein kinase" evidence="24">
    <location>
        <begin position="713"/>
        <end position="1015"/>
    </location>
</feature>
<dbReference type="FunFam" id="1.10.510.10:FF:000358">
    <property type="entry name" value="Putative leucine-rich repeat receptor-like serine/threonine-protein kinase"/>
    <property type="match status" value="1"/>
</dbReference>
<dbReference type="GO" id="GO:0005886">
    <property type="term" value="C:plasma membrane"/>
    <property type="evidence" value="ECO:0007669"/>
    <property type="project" value="UniProtKB-SubCell"/>
</dbReference>
<dbReference type="InterPro" id="IPR013210">
    <property type="entry name" value="LRR_N_plant-typ"/>
</dbReference>
<evidence type="ECO:0000256" key="4">
    <source>
        <dbReference type="ARBA" id="ARBA00012513"/>
    </source>
</evidence>
<keyword evidence="25" id="KW-1185">Reference proteome</keyword>
<protein>
    <recommendedName>
        <fullName evidence="4">non-specific serine/threonine protein kinase</fullName>
        <ecNumber evidence="4">2.7.11.1</ecNumber>
    </recommendedName>
</protein>
<dbReference type="GO" id="GO:0005524">
    <property type="term" value="F:ATP binding"/>
    <property type="evidence" value="ECO:0007669"/>
    <property type="project" value="UniProtKB-UniRule"/>
</dbReference>
<evidence type="ECO:0000259" key="24">
    <source>
        <dbReference type="PROSITE" id="PS50011"/>
    </source>
</evidence>
<dbReference type="AlphaFoldDB" id="A0A6P4BK63"/>
<dbReference type="SMART" id="SM00369">
    <property type="entry name" value="LRR_TYP"/>
    <property type="match status" value="7"/>
</dbReference>
<dbReference type="GO" id="GO:0006952">
    <property type="term" value="P:defense response"/>
    <property type="evidence" value="ECO:0007669"/>
    <property type="project" value="UniProtKB-ARBA"/>
</dbReference>
<evidence type="ECO:0000256" key="19">
    <source>
        <dbReference type="ARBA" id="ARBA00023180"/>
    </source>
</evidence>
<evidence type="ECO:0000256" key="9">
    <source>
        <dbReference type="ARBA" id="ARBA00022679"/>
    </source>
</evidence>
<dbReference type="SUPFAM" id="SSF52058">
    <property type="entry name" value="L domain-like"/>
    <property type="match status" value="2"/>
</dbReference>
<evidence type="ECO:0000256" key="17">
    <source>
        <dbReference type="ARBA" id="ARBA00023136"/>
    </source>
</evidence>
<dbReference type="InterPro" id="IPR017441">
    <property type="entry name" value="Protein_kinase_ATP_BS"/>
</dbReference>
<dbReference type="FunFam" id="3.80.10.10:FF:000453">
    <property type="entry name" value="Leucine-rich receptor-like protein kinase family protein"/>
    <property type="match status" value="1"/>
</dbReference>
<evidence type="ECO:0000256" key="13">
    <source>
        <dbReference type="ARBA" id="ARBA00022741"/>
    </source>
</evidence>
<keyword evidence="5" id="KW-1003">Cell membrane</keyword>
<evidence type="ECO:0000256" key="22">
    <source>
        <dbReference type="PROSITE-ProRule" id="PRU10141"/>
    </source>
</evidence>
<keyword evidence="18" id="KW-0675">Receptor</keyword>
<dbReference type="InterPro" id="IPR051809">
    <property type="entry name" value="Plant_receptor-like_S/T_kinase"/>
</dbReference>
<evidence type="ECO:0000256" key="23">
    <source>
        <dbReference type="SAM" id="Phobius"/>
    </source>
</evidence>
<keyword evidence="17 23" id="KW-0472">Membrane</keyword>
<dbReference type="Gene3D" id="3.80.10.10">
    <property type="entry name" value="Ribonuclease Inhibitor"/>
    <property type="match status" value="4"/>
</dbReference>
<dbReference type="FunFam" id="3.80.10.10:FF:000288">
    <property type="entry name" value="LRR receptor-like serine/threonine-protein kinase EFR"/>
    <property type="match status" value="1"/>
</dbReference>
<evidence type="ECO:0000256" key="6">
    <source>
        <dbReference type="ARBA" id="ARBA00022527"/>
    </source>
</evidence>
<dbReference type="Pfam" id="PF00069">
    <property type="entry name" value="Pkinase"/>
    <property type="match status" value="1"/>
</dbReference>
<dbReference type="KEGG" id="adu:107464649"/>
<dbReference type="Pfam" id="PF00560">
    <property type="entry name" value="LRR_1"/>
    <property type="match status" value="7"/>
</dbReference>
<feature type="transmembrane region" description="Helical" evidence="23">
    <location>
        <begin position="659"/>
        <end position="678"/>
    </location>
</feature>
<dbReference type="InterPro" id="IPR003591">
    <property type="entry name" value="Leu-rich_rpt_typical-subtyp"/>
</dbReference>
<name>A0A6P4BK63_ARADU</name>
<dbReference type="FunFam" id="3.30.200.20:FF:000432">
    <property type="entry name" value="LRR receptor-like serine/threonine-protein kinase EFR"/>
    <property type="match status" value="1"/>
</dbReference>
<keyword evidence="7" id="KW-0597">Phosphoprotein</keyword>
<evidence type="ECO:0000256" key="16">
    <source>
        <dbReference type="ARBA" id="ARBA00022989"/>
    </source>
</evidence>
<dbReference type="EC" id="2.7.11.1" evidence="4"/>